<keyword evidence="2" id="KW-0812">Transmembrane</keyword>
<feature type="transmembrane region" description="Helical" evidence="2">
    <location>
        <begin position="442"/>
        <end position="463"/>
    </location>
</feature>
<accession>V5D2D2</accession>
<dbReference type="InterPro" id="IPR021282">
    <property type="entry name" value="Dispersed_gene_fam_prot1_dom5"/>
</dbReference>
<evidence type="ECO:0000259" key="3">
    <source>
        <dbReference type="Pfam" id="PF11024"/>
    </source>
</evidence>
<feature type="region of interest" description="Disordered" evidence="1">
    <location>
        <begin position="645"/>
        <end position="664"/>
    </location>
</feature>
<feature type="transmembrane region" description="Helical" evidence="2">
    <location>
        <begin position="540"/>
        <end position="559"/>
    </location>
</feature>
<feature type="transmembrane region" description="Helical" evidence="2">
    <location>
        <begin position="411"/>
        <end position="436"/>
    </location>
</feature>
<gene>
    <name evidence="7" type="ORF">TCDM_10792</name>
</gene>
<evidence type="ECO:0000259" key="5">
    <source>
        <dbReference type="Pfam" id="PF11040"/>
    </source>
</evidence>
<evidence type="ECO:0000256" key="1">
    <source>
        <dbReference type="SAM" id="MobiDB-lite"/>
    </source>
</evidence>
<evidence type="ECO:0000256" key="2">
    <source>
        <dbReference type="SAM" id="Phobius"/>
    </source>
</evidence>
<feature type="transmembrane region" description="Helical" evidence="2">
    <location>
        <begin position="513"/>
        <end position="534"/>
    </location>
</feature>
<dbReference type="Pfam" id="PF11024">
    <property type="entry name" value="DGF-1_4"/>
    <property type="match status" value="1"/>
</dbReference>
<comment type="caution">
    <text evidence="7">The sequence shown here is derived from an EMBL/GenBank/DDBJ whole genome shotgun (WGS) entry which is preliminary data.</text>
</comment>
<dbReference type="Pfam" id="PF11038">
    <property type="entry name" value="DGF-1_5"/>
    <property type="match status" value="1"/>
</dbReference>
<feature type="transmembrane region" description="Helical" evidence="2">
    <location>
        <begin position="374"/>
        <end position="391"/>
    </location>
</feature>
<protein>
    <submittedName>
        <fullName evidence="7">Dispersed protein family protein 1 (DGF-1)</fullName>
    </submittedName>
</protein>
<proteinExistence type="predicted"/>
<feature type="transmembrane region" description="Helical" evidence="2">
    <location>
        <begin position="303"/>
        <end position="329"/>
    </location>
</feature>
<evidence type="ECO:0000259" key="4">
    <source>
        <dbReference type="Pfam" id="PF11038"/>
    </source>
</evidence>
<name>V5D2D2_TRYCR</name>
<feature type="domain" description="Dispersed gene family protein 1" evidence="3">
    <location>
        <begin position="87"/>
        <end position="161"/>
    </location>
</feature>
<dbReference type="AlphaFoldDB" id="V5D2D2"/>
<dbReference type="InterPro" id="IPR053914">
    <property type="entry name" value="DGF-1_N"/>
</dbReference>
<sequence>MDGTVALGGAGRRFVVGCLTLNGQVLQPMDYRSAGIIGEFRPVACGVCDADVSCFAAATRAMSGSCGCRCAEGGYGRDCLPVYLPRVDGCNRTSGMPPLSHTATLTETRSLTPTWTPSLSATHYSPTRYGPTETLQVTEMVALPPTRTPTASVSSTLWWSDVACPTLAVTTTATGGSLTQNDIRGGGSAVPTLLMVALPPPFRWARDPQLGMHLNFVPVSTAQPRGFGGPWGTMLSNATWVRNATNPSTVLELAVPLHRGYFIAADETLVIRCDAVAVSGGCRGVLLGSFTIRSNTLPTAVSALSAITGVVTGATAVAVVVTGGLGSILEMQALGVFARMPCASAQERASTAALSYFLSVFAALDPLWMVVGNALLAAVFGCVHCGVTAAFQRWRGVDAATAWAAMRFPSLTYVVAHAMHLGIFFGSVLALAMPGARVQHRVVGVVGVLYGVAFPAGVCYFIARHVGASFTKYWQFSRKPLHEHLLYPVGYWHPAAQQRMYGGMLTNMRGSHVYWCVFQLSALCVVCLIAAVRPPVGGCHVQYFCMAAVLLAGAGVVAFTNMMRSAFLTVIRTASFVLLAALCLVSAANHLAPSDCGARAYVAIVLLLTTALLVATVYSVVVWCMEDRHWQELREPRRGGLEALLRDDEESDEEARKPHEMTSSLYASGTTVASSYRPPAPPLQSVSGDTRSDALSLLDRASSVSCSINYATLDR</sequence>
<dbReference type="Proteomes" id="UP000017861">
    <property type="component" value="Unassembled WGS sequence"/>
</dbReference>
<dbReference type="EMBL" id="AYLP01000265">
    <property type="protein sequence ID" value="ESS61601.1"/>
    <property type="molecule type" value="Genomic_DNA"/>
</dbReference>
<feature type="domain" description="Dispersed gene family protein 1" evidence="4">
    <location>
        <begin position="175"/>
        <end position="294"/>
    </location>
</feature>
<feature type="transmembrane region" description="Helical" evidence="2">
    <location>
        <begin position="566"/>
        <end position="588"/>
    </location>
</feature>
<dbReference type="InterPro" id="IPR021004">
    <property type="entry name" value="Dispersed_gene_fam_prot1_dom4"/>
</dbReference>
<evidence type="ECO:0000259" key="6">
    <source>
        <dbReference type="Pfam" id="PF22279"/>
    </source>
</evidence>
<evidence type="ECO:0000313" key="8">
    <source>
        <dbReference type="Proteomes" id="UP000017861"/>
    </source>
</evidence>
<dbReference type="Pfam" id="PF11040">
    <property type="entry name" value="DGF-1_C"/>
    <property type="match status" value="1"/>
</dbReference>
<feature type="transmembrane region" description="Helical" evidence="2">
    <location>
        <begin position="600"/>
        <end position="624"/>
    </location>
</feature>
<feature type="domain" description="Dispersed gene family protein 1 N-terminal" evidence="6">
    <location>
        <begin position="10"/>
        <end position="80"/>
    </location>
</feature>
<feature type="region of interest" description="Disordered" evidence="1">
    <location>
        <begin position="669"/>
        <end position="690"/>
    </location>
</feature>
<feature type="domain" description="Dispersed gene family protein 1 C-terminal" evidence="5">
    <location>
        <begin position="369"/>
        <end position="626"/>
    </location>
</feature>
<reference evidence="7 8" key="1">
    <citation type="journal article" date="2014" name="Genome Announc.">
        <title>Trypanosoma cruzi Clone Dm28c Draft Genome Sequence.</title>
        <authorList>
            <person name="Grisard E.C."/>
            <person name="Teixeira S.M."/>
            <person name="de Almeida L.G."/>
            <person name="Stoco P.H."/>
            <person name="Gerber A.L."/>
            <person name="Talavera-Lopez C."/>
            <person name="Lima O.C."/>
            <person name="Andersson B."/>
            <person name="de Vasconcelos A.T."/>
        </authorList>
    </citation>
    <scope>NUCLEOTIDE SEQUENCE [LARGE SCALE GENOMIC DNA]</scope>
    <source>
        <strain evidence="7 8">Dm28c</strain>
    </source>
</reference>
<dbReference type="VEuPathDB" id="TriTrypDB:TCDM_10792"/>
<feature type="transmembrane region" description="Helical" evidence="2">
    <location>
        <begin position="349"/>
        <end position="368"/>
    </location>
</feature>
<dbReference type="Pfam" id="PF22279">
    <property type="entry name" value="DGF-1_N"/>
    <property type="match status" value="1"/>
</dbReference>
<keyword evidence="2" id="KW-1133">Transmembrane helix</keyword>
<keyword evidence="2" id="KW-0472">Membrane</keyword>
<dbReference type="InterPro" id="IPR021053">
    <property type="entry name" value="Dispersed_gene_fam_prot1_C"/>
</dbReference>
<evidence type="ECO:0000313" key="7">
    <source>
        <dbReference type="EMBL" id="ESS61601.1"/>
    </source>
</evidence>
<organism evidence="7 8">
    <name type="scientific">Trypanosoma cruzi Dm28c</name>
    <dbReference type="NCBI Taxonomy" id="1416333"/>
    <lineage>
        <taxon>Eukaryota</taxon>
        <taxon>Discoba</taxon>
        <taxon>Euglenozoa</taxon>
        <taxon>Kinetoplastea</taxon>
        <taxon>Metakinetoplastina</taxon>
        <taxon>Trypanosomatida</taxon>
        <taxon>Trypanosomatidae</taxon>
        <taxon>Trypanosoma</taxon>
        <taxon>Schizotrypanum</taxon>
    </lineage>
</organism>